<name>A0ABY9QQA4_9PSED</name>
<protein>
    <submittedName>
        <fullName evidence="6">FAD-binding oxidoreductase</fullName>
        <ecNumber evidence="6">1.-.-.-</ecNumber>
    </submittedName>
</protein>
<feature type="domain" description="FAD dependent oxidoreductase" evidence="5">
    <location>
        <begin position="6"/>
        <end position="350"/>
    </location>
</feature>
<keyword evidence="3" id="KW-0274">FAD</keyword>
<evidence type="ECO:0000256" key="2">
    <source>
        <dbReference type="ARBA" id="ARBA00022630"/>
    </source>
</evidence>
<reference evidence="6 7" key="1">
    <citation type="submission" date="2023-08" db="EMBL/GenBank/DDBJ databases">
        <title>Complete Genome Sequence of Pseudomonas entomophila TVIN A01.</title>
        <authorList>
            <person name="Shelke T."/>
            <person name="Mahar N.S."/>
            <person name="Gupta I."/>
            <person name="Gupta V."/>
        </authorList>
    </citation>
    <scope>NUCLEOTIDE SEQUENCE [LARGE SCALE GENOMIC DNA]</scope>
    <source>
        <strain evidence="6 7">TVIN-A01</strain>
    </source>
</reference>
<dbReference type="EMBL" id="CP132921">
    <property type="protein sequence ID" value="WMW05285.1"/>
    <property type="molecule type" value="Genomic_DNA"/>
</dbReference>
<dbReference type="GO" id="GO:0016491">
    <property type="term" value="F:oxidoreductase activity"/>
    <property type="evidence" value="ECO:0007669"/>
    <property type="project" value="UniProtKB-KW"/>
</dbReference>
<gene>
    <name evidence="6" type="ORF">RAH46_23650</name>
</gene>
<sequence length="356" mass="37601">MKKPFDVIIVGAGIVGATCFHVLSQAGKRCLLLDEKQLACGITGASGCIVRVTHASREATAAAAEGYRFYQRLSAGSQGRVPFARTGYLHFAEVPDLDRMHRWLAEEGIGAELLDAQALATRFPALPINAELALLEPGSGYMDARPTLEYLVKAGITLGGVYQDAVTLHGLRVDGSGSRVAGVDTSSGVFEAEHVVLAMGNGTPDFLARHFGDAFGLWNQHIQVTRFKGPAALATAPCFIDDVNDLNGRWCPLTGGFYVGTPTGLRVPASQAYAAASPAHAQLTRERGERRFPWLRTASAEGALCHSDCYSAQPIALLGEQPGLPGGVQVASGFSGGGFKMAPYAAMRVARVITQG</sequence>
<evidence type="ECO:0000256" key="1">
    <source>
        <dbReference type="ARBA" id="ARBA00001974"/>
    </source>
</evidence>
<dbReference type="InterPro" id="IPR036188">
    <property type="entry name" value="FAD/NAD-bd_sf"/>
</dbReference>
<dbReference type="PANTHER" id="PTHR10961">
    <property type="entry name" value="PEROXISOMAL SARCOSINE OXIDASE"/>
    <property type="match status" value="1"/>
</dbReference>
<dbReference type="InterPro" id="IPR006076">
    <property type="entry name" value="FAD-dep_OxRdtase"/>
</dbReference>
<proteinExistence type="predicted"/>
<evidence type="ECO:0000256" key="4">
    <source>
        <dbReference type="ARBA" id="ARBA00023002"/>
    </source>
</evidence>
<dbReference type="InterPro" id="IPR045170">
    <property type="entry name" value="MTOX"/>
</dbReference>
<dbReference type="GeneID" id="32804277"/>
<evidence type="ECO:0000259" key="5">
    <source>
        <dbReference type="Pfam" id="PF01266"/>
    </source>
</evidence>
<dbReference type="RefSeq" id="WP_011532311.1">
    <property type="nucleotide sequence ID" value="NZ_CP132921.1"/>
</dbReference>
<organism evidence="6 7">
    <name type="scientific">Pseudomonas entomophila</name>
    <dbReference type="NCBI Taxonomy" id="312306"/>
    <lineage>
        <taxon>Bacteria</taxon>
        <taxon>Pseudomonadati</taxon>
        <taxon>Pseudomonadota</taxon>
        <taxon>Gammaproteobacteria</taxon>
        <taxon>Pseudomonadales</taxon>
        <taxon>Pseudomonadaceae</taxon>
        <taxon>Pseudomonas</taxon>
    </lineage>
</organism>
<comment type="cofactor">
    <cofactor evidence="1">
        <name>FAD</name>
        <dbReference type="ChEBI" id="CHEBI:57692"/>
    </cofactor>
</comment>
<evidence type="ECO:0000256" key="3">
    <source>
        <dbReference type="ARBA" id="ARBA00022827"/>
    </source>
</evidence>
<dbReference type="Gene3D" id="3.30.9.10">
    <property type="entry name" value="D-Amino Acid Oxidase, subunit A, domain 2"/>
    <property type="match status" value="1"/>
</dbReference>
<evidence type="ECO:0000313" key="6">
    <source>
        <dbReference type="EMBL" id="WMW05285.1"/>
    </source>
</evidence>
<dbReference type="Gene3D" id="3.50.50.60">
    <property type="entry name" value="FAD/NAD(P)-binding domain"/>
    <property type="match status" value="1"/>
</dbReference>
<keyword evidence="4 6" id="KW-0560">Oxidoreductase</keyword>
<dbReference type="Proteomes" id="UP001183127">
    <property type="component" value="Chromosome"/>
</dbReference>
<evidence type="ECO:0000313" key="7">
    <source>
        <dbReference type="Proteomes" id="UP001183127"/>
    </source>
</evidence>
<dbReference type="EC" id="1.-.-.-" evidence="6"/>
<dbReference type="Pfam" id="PF01266">
    <property type="entry name" value="DAO"/>
    <property type="match status" value="1"/>
</dbReference>
<keyword evidence="2" id="KW-0285">Flavoprotein</keyword>
<keyword evidence="7" id="KW-1185">Reference proteome</keyword>
<dbReference type="PANTHER" id="PTHR10961:SF7">
    <property type="entry name" value="FAD DEPENDENT OXIDOREDUCTASE DOMAIN-CONTAINING PROTEIN"/>
    <property type="match status" value="1"/>
</dbReference>
<dbReference type="SUPFAM" id="SSF51905">
    <property type="entry name" value="FAD/NAD(P)-binding domain"/>
    <property type="match status" value="1"/>
</dbReference>
<accession>A0ABY9QQA4</accession>